<dbReference type="EMBL" id="MU275885">
    <property type="protein sequence ID" value="KAI0048514.1"/>
    <property type="molecule type" value="Genomic_DNA"/>
</dbReference>
<protein>
    <submittedName>
        <fullName evidence="1">Uncharacterized protein</fullName>
    </submittedName>
</protein>
<sequence length="88" mass="9676">MARLSVADILHRGVVTGLVGVCVWGIGIGFMVHRDTIRRGHEILAERQAAGLPVDVVPQKEVQERNEQIWAGQALHSVFRKSGPVRAE</sequence>
<name>A0ACB8RWB4_9AGAM</name>
<reference evidence="1" key="1">
    <citation type="submission" date="2021-02" db="EMBL/GenBank/DDBJ databases">
        <authorList>
            <consortium name="DOE Joint Genome Institute"/>
            <person name="Ahrendt S."/>
            <person name="Looney B.P."/>
            <person name="Miyauchi S."/>
            <person name="Morin E."/>
            <person name="Drula E."/>
            <person name="Courty P.E."/>
            <person name="Chicoki N."/>
            <person name="Fauchery L."/>
            <person name="Kohler A."/>
            <person name="Kuo A."/>
            <person name="Labutti K."/>
            <person name="Pangilinan J."/>
            <person name="Lipzen A."/>
            <person name="Riley R."/>
            <person name="Andreopoulos W."/>
            <person name="He G."/>
            <person name="Johnson J."/>
            <person name="Barry K.W."/>
            <person name="Grigoriev I.V."/>
            <person name="Nagy L."/>
            <person name="Hibbett D."/>
            <person name="Henrissat B."/>
            <person name="Matheny P.B."/>
            <person name="Labbe J."/>
            <person name="Martin F."/>
        </authorList>
    </citation>
    <scope>NUCLEOTIDE SEQUENCE</scope>
    <source>
        <strain evidence="1">FP105234-sp</strain>
    </source>
</reference>
<organism evidence="1 2">
    <name type="scientific">Auriscalpium vulgare</name>
    <dbReference type="NCBI Taxonomy" id="40419"/>
    <lineage>
        <taxon>Eukaryota</taxon>
        <taxon>Fungi</taxon>
        <taxon>Dikarya</taxon>
        <taxon>Basidiomycota</taxon>
        <taxon>Agaricomycotina</taxon>
        <taxon>Agaricomycetes</taxon>
        <taxon>Russulales</taxon>
        <taxon>Auriscalpiaceae</taxon>
        <taxon>Auriscalpium</taxon>
    </lineage>
</organism>
<keyword evidence="2" id="KW-1185">Reference proteome</keyword>
<reference evidence="1" key="2">
    <citation type="journal article" date="2022" name="New Phytol.">
        <title>Evolutionary transition to the ectomycorrhizal habit in the genomes of a hyperdiverse lineage of mushroom-forming fungi.</title>
        <authorList>
            <person name="Looney B."/>
            <person name="Miyauchi S."/>
            <person name="Morin E."/>
            <person name="Drula E."/>
            <person name="Courty P.E."/>
            <person name="Kohler A."/>
            <person name="Kuo A."/>
            <person name="LaButti K."/>
            <person name="Pangilinan J."/>
            <person name="Lipzen A."/>
            <person name="Riley R."/>
            <person name="Andreopoulos W."/>
            <person name="He G."/>
            <person name="Johnson J."/>
            <person name="Nolan M."/>
            <person name="Tritt A."/>
            <person name="Barry K.W."/>
            <person name="Grigoriev I.V."/>
            <person name="Nagy L.G."/>
            <person name="Hibbett D."/>
            <person name="Henrissat B."/>
            <person name="Matheny P.B."/>
            <person name="Labbe J."/>
            <person name="Martin F.M."/>
        </authorList>
    </citation>
    <scope>NUCLEOTIDE SEQUENCE</scope>
    <source>
        <strain evidence="1">FP105234-sp</strain>
    </source>
</reference>
<gene>
    <name evidence="1" type="ORF">FA95DRAFT_1557873</name>
</gene>
<evidence type="ECO:0000313" key="2">
    <source>
        <dbReference type="Proteomes" id="UP000814033"/>
    </source>
</evidence>
<proteinExistence type="predicted"/>
<evidence type="ECO:0000313" key="1">
    <source>
        <dbReference type="EMBL" id="KAI0048514.1"/>
    </source>
</evidence>
<dbReference type="Proteomes" id="UP000814033">
    <property type="component" value="Unassembled WGS sequence"/>
</dbReference>
<comment type="caution">
    <text evidence="1">The sequence shown here is derived from an EMBL/GenBank/DDBJ whole genome shotgun (WGS) entry which is preliminary data.</text>
</comment>
<accession>A0ACB8RWB4</accession>